<accession>A0ABS2A4Z7</accession>
<keyword evidence="1" id="KW-0560">Oxidoreductase</keyword>
<organism evidence="3 4">
    <name type="scientific">Paractinoplanes ovalisporus</name>
    <dbReference type="NCBI Taxonomy" id="2810368"/>
    <lineage>
        <taxon>Bacteria</taxon>
        <taxon>Bacillati</taxon>
        <taxon>Actinomycetota</taxon>
        <taxon>Actinomycetes</taxon>
        <taxon>Micromonosporales</taxon>
        <taxon>Micromonosporaceae</taxon>
        <taxon>Paractinoplanes</taxon>
    </lineage>
</organism>
<feature type="domain" description="NADP-dependent oxidoreductase" evidence="2">
    <location>
        <begin position="18"/>
        <end position="313"/>
    </location>
</feature>
<evidence type="ECO:0000313" key="4">
    <source>
        <dbReference type="Proteomes" id="UP000632138"/>
    </source>
</evidence>
<dbReference type="Gene3D" id="3.20.20.100">
    <property type="entry name" value="NADP-dependent oxidoreductase domain"/>
    <property type="match status" value="1"/>
</dbReference>
<dbReference type="Pfam" id="PF00248">
    <property type="entry name" value="Aldo_ket_red"/>
    <property type="match status" value="1"/>
</dbReference>
<dbReference type="PANTHER" id="PTHR43364:SF4">
    <property type="entry name" value="NAD(P)-LINKED OXIDOREDUCTASE SUPERFAMILY PROTEIN"/>
    <property type="match status" value="1"/>
</dbReference>
<comment type="caution">
    <text evidence="3">The sequence shown here is derived from an EMBL/GenBank/DDBJ whole genome shotgun (WGS) entry which is preliminary data.</text>
</comment>
<dbReference type="EMBL" id="JAENHP010000001">
    <property type="protein sequence ID" value="MBM2614316.1"/>
    <property type="molecule type" value="Genomic_DNA"/>
</dbReference>
<proteinExistence type="predicted"/>
<name>A0ABS2A4Z7_9ACTN</name>
<dbReference type="InterPro" id="IPR036812">
    <property type="entry name" value="NAD(P)_OxRdtase_dom_sf"/>
</dbReference>
<dbReference type="Proteomes" id="UP000632138">
    <property type="component" value="Unassembled WGS sequence"/>
</dbReference>
<dbReference type="InterPro" id="IPR023210">
    <property type="entry name" value="NADP_OxRdtase_dom"/>
</dbReference>
<dbReference type="PANTHER" id="PTHR43364">
    <property type="entry name" value="NADH-SPECIFIC METHYLGLYOXAL REDUCTASE-RELATED"/>
    <property type="match status" value="1"/>
</dbReference>
<gene>
    <name evidence="3" type="ORF">JIG36_01940</name>
</gene>
<dbReference type="SUPFAM" id="SSF51430">
    <property type="entry name" value="NAD(P)-linked oxidoreductase"/>
    <property type="match status" value="1"/>
</dbReference>
<dbReference type="CDD" id="cd19080">
    <property type="entry name" value="AKR_AKR9A_9B"/>
    <property type="match status" value="1"/>
</dbReference>
<keyword evidence="4" id="KW-1185">Reference proteome</keyword>
<evidence type="ECO:0000313" key="3">
    <source>
        <dbReference type="EMBL" id="MBM2614316.1"/>
    </source>
</evidence>
<evidence type="ECO:0000256" key="1">
    <source>
        <dbReference type="ARBA" id="ARBA00023002"/>
    </source>
</evidence>
<protein>
    <submittedName>
        <fullName evidence="3">Aldo/keto reductase</fullName>
    </submittedName>
</protein>
<dbReference type="InterPro" id="IPR050523">
    <property type="entry name" value="AKR_Detox_Biosynth"/>
</dbReference>
<sequence length="350" mass="38308">MKLTDYRTLGRTGLRVSPLALGTMTFGDSSWGADDETSTAILERYLEAGGNFVDTANAYMGGRSEEVLGAYLGKNRHMRDRLVVASKVALSMDPTDPNNGGTGRKAVRRHIEDSLRRLGTDYLDLYWQHNWDRHTPLEETMSTLDDLVREGKVRYVGLSDTPAWAVARMATLAEWRGWTTVAAIQVEYNLLERTSEGELFGVAPELGLGVMPWSPLANGVLTGKYTRDDSNPDGAGRSMFVGRHLNERTYSLIDALREIATTRNTTVAAVALAWVRQQPLVTSTVIGARTIAQLDANLASLDVELSEDERNDLSARTTPDLNFPAGFLRAFGVPAQQGTTSINGITAAAR</sequence>
<evidence type="ECO:0000259" key="2">
    <source>
        <dbReference type="Pfam" id="PF00248"/>
    </source>
</evidence>
<dbReference type="RefSeq" id="WP_236045484.1">
    <property type="nucleotide sequence ID" value="NZ_JAENHP010000001.1"/>
</dbReference>
<reference evidence="3 4" key="1">
    <citation type="submission" date="2021-01" db="EMBL/GenBank/DDBJ databases">
        <title>Actinoplanes sp. nov. LDG1-06 isolated from lichen.</title>
        <authorList>
            <person name="Saeng-In P."/>
            <person name="Phongsopitanun W."/>
            <person name="Kanchanasin P."/>
            <person name="Yuki M."/>
            <person name="Kudo T."/>
            <person name="Ohkuma M."/>
            <person name="Tanasupawat S."/>
        </authorList>
    </citation>
    <scope>NUCLEOTIDE SEQUENCE [LARGE SCALE GENOMIC DNA]</scope>
    <source>
        <strain evidence="3 4">LDG1-06</strain>
    </source>
</reference>